<keyword evidence="1" id="KW-0732">Signal</keyword>
<keyword evidence="3" id="KW-0325">Glycoprotein</keyword>
<evidence type="ECO:0000259" key="5">
    <source>
        <dbReference type="Pfam" id="PF00149"/>
    </source>
</evidence>
<name>A0A9W6WSI5_9STRA</name>
<keyword evidence="8" id="KW-1185">Reference proteome</keyword>
<dbReference type="SUPFAM" id="SSF56300">
    <property type="entry name" value="Metallo-dependent phosphatases"/>
    <property type="match status" value="1"/>
</dbReference>
<evidence type="ECO:0000256" key="2">
    <source>
        <dbReference type="ARBA" id="ARBA00022801"/>
    </source>
</evidence>
<dbReference type="OrthoDB" id="45007at2759"/>
<dbReference type="Gene3D" id="2.60.40.380">
    <property type="entry name" value="Purple acid phosphatase-like, N-terminal"/>
    <property type="match status" value="1"/>
</dbReference>
<dbReference type="InterPro" id="IPR025733">
    <property type="entry name" value="PAPs_C"/>
</dbReference>
<dbReference type="SUPFAM" id="SSF49363">
    <property type="entry name" value="Purple acid phosphatase, N-terminal domain"/>
    <property type="match status" value="1"/>
</dbReference>
<comment type="similarity">
    <text evidence="4">Belongs to the metallophosphoesterase superfamily. Purple acid phosphatase family.</text>
</comment>
<feature type="domain" description="Purple acid phosphatase C-terminal" evidence="6">
    <location>
        <begin position="503"/>
        <end position="540"/>
    </location>
</feature>
<protein>
    <recommendedName>
        <fullName evidence="4">Purple acid phosphatase</fullName>
        <ecNumber evidence="4">3.1.3.2</ecNumber>
    </recommendedName>
</protein>
<gene>
    <name evidence="7" type="ORF">Plil01_001051500</name>
</gene>
<reference evidence="7" key="1">
    <citation type="submission" date="2023-04" db="EMBL/GenBank/DDBJ databases">
        <title>Phytophthora lilii NBRC 32176.</title>
        <authorList>
            <person name="Ichikawa N."/>
            <person name="Sato H."/>
            <person name="Tonouchi N."/>
        </authorList>
    </citation>
    <scope>NUCLEOTIDE SEQUENCE</scope>
    <source>
        <strain evidence="7">NBRC 32176</strain>
    </source>
</reference>
<dbReference type="CDD" id="cd00839">
    <property type="entry name" value="MPP_PAPs"/>
    <property type="match status" value="1"/>
</dbReference>
<comment type="caution">
    <text evidence="7">The sequence shown here is derived from an EMBL/GenBank/DDBJ whole genome shotgun (WGS) entry which is preliminary data.</text>
</comment>
<dbReference type="InterPro" id="IPR039331">
    <property type="entry name" value="PAPs-like"/>
</dbReference>
<evidence type="ECO:0000256" key="4">
    <source>
        <dbReference type="RuleBase" id="RU361203"/>
    </source>
</evidence>
<evidence type="ECO:0000256" key="3">
    <source>
        <dbReference type="ARBA" id="ARBA00023180"/>
    </source>
</evidence>
<dbReference type="EC" id="3.1.3.2" evidence="4"/>
<dbReference type="PANTHER" id="PTHR22953">
    <property type="entry name" value="ACID PHOSPHATASE RELATED"/>
    <property type="match status" value="1"/>
</dbReference>
<keyword evidence="2 4" id="KW-0378">Hydrolase</keyword>
<dbReference type="GO" id="GO:0046872">
    <property type="term" value="F:metal ion binding"/>
    <property type="evidence" value="ECO:0007669"/>
    <property type="project" value="InterPro"/>
</dbReference>
<dbReference type="Gene3D" id="3.60.21.10">
    <property type="match status" value="1"/>
</dbReference>
<dbReference type="InterPro" id="IPR004843">
    <property type="entry name" value="Calcineurin-like_PHP"/>
</dbReference>
<dbReference type="InterPro" id="IPR008963">
    <property type="entry name" value="Purple_acid_Pase-like_N"/>
</dbReference>
<dbReference type="GO" id="GO:0003993">
    <property type="term" value="F:acid phosphatase activity"/>
    <property type="evidence" value="ECO:0007669"/>
    <property type="project" value="UniProtKB-EC"/>
</dbReference>
<sequence>MVDTIESMTLQSLGLLRMKRPLQPTHTVTVTATAFCSTRCPDAVLRGLASFCGIGPFRSDMLITFQSTTRTQDVYSTFKSPEVAMKTYTVGVLALAVASAAANTVLVDDSVCVWSYWLSSLGCQPSALCAYNYNAGDLTLSESCRVKQGVNYYPQQIHLAFAGEPAGTGMTVSWATYEQVNDSSLWVGTFNSSESLKLVDTTFESVNYYHDDNKAQSTYQSDVYSFVTARSSSDTSTFNVIIYGDAGDGKNSVDTIKYMNSQSSDDIDLIYQLGDMSYADDDYLVASHVAAFFYEEVYNKWMNSLAPVMSSIPYMVLVGNHEAECHSPACQLSQSKNDMLGNYTAYNARWRMPYKESGGALNMWHSFDHGPIHFTSLSAETNYPNAPTNAYTLTHKNGNFGDQLGWVETELAKADANRDNVPWIIIGMHRPIYDVGGCDDDGVPTDDNAKLQDAFEALFIKYKVDVVVAGHRHYYERQLPIANRSAVMDGVSKDYKIYDNPQAPVHILTGAAGNVENLRAAPDGTAPWNAAHDYSHFGFSSHSLVAFVTALVARRDDVIPRDCATTLHRKIVLIDEPVSIESSLCARNFLFARPLSCRT</sequence>
<dbReference type="InterPro" id="IPR041792">
    <property type="entry name" value="MPP_PAP"/>
</dbReference>
<dbReference type="Proteomes" id="UP001165083">
    <property type="component" value="Unassembled WGS sequence"/>
</dbReference>
<dbReference type="Pfam" id="PF14008">
    <property type="entry name" value="Metallophos_C"/>
    <property type="match status" value="1"/>
</dbReference>
<proteinExistence type="inferred from homology"/>
<organism evidence="7 8">
    <name type="scientific">Phytophthora lilii</name>
    <dbReference type="NCBI Taxonomy" id="2077276"/>
    <lineage>
        <taxon>Eukaryota</taxon>
        <taxon>Sar</taxon>
        <taxon>Stramenopiles</taxon>
        <taxon>Oomycota</taxon>
        <taxon>Peronosporomycetes</taxon>
        <taxon>Peronosporales</taxon>
        <taxon>Peronosporaceae</taxon>
        <taxon>Phytophthora</taxon>
    </lineage>
</organism>
<evidence type="ECO:0000313" key="7">
    <source>
        <dbReference type="EMBL" id="GMF25452.1"/>
    </source>
</evidence>
<dbReference type="Pfam" id="PF00149">
    <property type="entry name" value="Metallophos"/>
    <property type="match status" value="1"/>
</dbReference>
<dbReference type="EMBL" id="BSXW01000554">
    <property type="protein sequence ID" value="GMF25452.1"/>
    <property type="molecule type" value="Genomic_DNA"/>
</dbReference>
<comment type="catalytic activity">
    <reaction evidence="4">
        <text>a phosphate monoester + H2O = an alcohol + phosphate</text>
        <dbReference type="Rhea" id="RHEA:15017"/>
        <dbReference type="ChEBI" id="CHEBI:15377"/>
        <dbReference type="ChEBI" id="CHEBI:30879"/>
        <dbReference type="ChEBI" id="CHEBI:43474"/>
        <dbReference type="ChEBI" id="CHEBI:67140"/>
        <dbReference type="EC" id="3.1.3.2"/>
    </reaction>
</comment>
<feature type="domain" description="Calcineurin-like phosphoesterase" evidence="5">
    <location>
        <begin position="240"/>
        <end position="475"/>
    </location>
</feature>
<evidence type="ECO:0000313" key="8">
    <source>
        <dbReference type="Proteomes" id="UP001165083"/>
    </source>
</evidence>
<evidence type="ECO:0000259" key="6">
    <source>
        <dbReference type="Pfam" id="PF14008"/>
    </source>
</evidence>
<dbReference type="InterPro" id="IPR029052">
    <property type="entry name" value="Metallo-depent_PP-like"/>
</dbReference>
<dbReference type="PANTHER" id="PTHR22953:SF153">
    <property type="entry name" value="PURPLE ACID PHOSPHATASE"/>
    <property type="match status" value="1"/>
</dbReference>
<accession>A0A9W6WSI5</accession>
<dbReference type="AlphaFoldDB" id="A0A9W6WSI5"/>
<evidence type="ECO:0000256" key="1">
    <source>
        <dbReference type="ARBA" id="ARBA00022729"/>
    </source>
</evidence>